<dbReference type="Proteomes" id="UP000194003">
    <property type="component" value="Unassembled WGS sequence"/>
</dbReference>
<keyword evidence="2" id="KW-1185">Reference proteome</keyword>
<reference evidence="1 2" key="1">
    <citation type="journal article" date="2016" name="BMC Genomics">
        <title>Combined genomic and structural analyses of a cultured magnetotactic bacterium reveals its niche adaptation to a dynamic environment.</title>
        <authorList>
            <person name="Araujo A.C."/>
            <person name="Morillo V."/>
            <person name="Cypriano J."/>
            <person name="Teixeira L.C."/>
            <person name="Leao P."/>
            <person name="Lyra S."/>
            <person name="Almeida L.G."/>
            <person name="Bazylinski D.A."/>
            <person name="Vasconcellos A.T."/>
            <person name="Abreu F."/>
            <person name="Lins U."/>
        </authorList>
    </citation>
    <scope>NUCLEOTIDE SEQUENCE [LARGE SCALE GENOMIC DNA]</scope>
    <source>
        <strain evidence="1 2">IT-1</strain>
    </source>
</reference>
<accession>A0A1Y2K5R4</accession>
<evidence type="ECO:0000313" key="1">
    <source>
        <dbReference type="EMBL" id="OSM05042.1"/>
    </source>
</evidence>
<protein>
    <submittedName>
        <fullName evidence="1">Uncharacterized protein</fullName>
    </submittedName>
</protein>
<sequence length="173" mass="18936">MDARHASGGDAAKRVIVHILLNVFIRCRSLNVFRPGGRRIRLRHGVRLNGGDFAIVQDAGCAAGGRRATRRTENDLLGGFLTDAVGEHGEPPEHRCADHDPNHHQANQHPLRGKLFLTHAATLRISAANPKHCAVKVQSLRHPLSCPASPPPGERFVLGNSLVRQQVQNSRFI</sequence>
<gene>
    <name evidence="1" type="ORF">MAIT1_03174</name>
</gene>
<evidence type="ECO:0000313" key="2">
    <source>
        <dbReference type="Proteomes" id="UP000194003"/>
    </source>
</evidence>
<dbReference type="STRING" id="1434232.MAIT1_03174"/>
<name>A0A1Y2K5R4_9PROT</name>
<organism evidence="1 2">
    <name type="scientific">Magnetofaba australis IT-1</name>
    <dbReference type="NCBI Taxonomy" id="1434232"/>
    <lineage>
        <taxon>Bacteria</taxon>
        <taxon>Pseudomonadati</taxon>
        <taxon>Pseudomonadota</taxon>
        <taxon>Magnetococcia</taxon>
        <taxon>Magnetococcales</taxon>
        <taxon>Magnetococcaceae</taxon>
        <taxon>Magnetofaba</taxon>
    </lineage>
</organism>
<proteinExistence type="predicted"/>
<comment type="caution">
    <text evidence="1">The sequence shown here is derived from an EMBL/GenBank/DDBJ whole genome shotgun (WGS) entry which is preliminary data.</text>
</comment>
<dbReference type="EMBL" id="LVJN01000018">
    <property type="protein sequence ID" value="OSM05042.1"/>
    <property type="molecule type" value="Genomic_DNA"/>
</dbReference>
<dbReference type="AlphaFoldDB" id="A0A1Y2K5R4"/>